<proteinExistence type="predicted"/>
<evidence type="ECO:0000313" key="3">
    <source>
        <dbReference type="Proteomes" id="UP000887581"/>
    </source>
</evidence>
<dbReference type="Proteomes" id="UP000887581">
    <property type="component" value="Unplaced"/>
</dbReference>
<name>A0A915Q7A8_9BILA</name>
<feature type="chain" id="PRO_5036675308" evidence="2">
    <location>
        <begin position="17"/>
        <end position="175"/>
    </location>
</feature>
<feature type="signal peptide" evidence="2">
    <location>
        <begin position="1"/>
        <end position="16"/>
    </location>
</feature>
<evidence type="ECO:0000313" key="4">
    <source>
        <dbReference type="WBParaSite" id="sdigi.contig8.g957.t1"/>
    </source>
</evidence>
<dbReference type="AlphaFoldDB" id="A0A915Q7A8"/>
<protein>
    <submittedName>
        <fullName evidence="4">Uncharacterized protein</fullName>
    </submittedName>
</protein>
<keyword evidence="2" id="KW-0732">Signal</keyword>
<dbReference type="WBParaSite" id="sdigi.contig8.g957.t1">
    <property type="protein sequence ID" value="sdigi.contig8.g957.t1"/>
    <property type="gene ID" value="sdigi.contig8.g957"/>
</dbReference>
<reference evidence="4" key="1">
    <citation type="submission" date="2022-11" db="UniProtKB">
        <authorList>
            <consortium name="WormBaseParasite"/>
        </authorList>
    </citation>
    <scope>IDENTIFICATION</scope>
</reference>
<organism evidence="3 4">
    <name type="scientific">Setaria digitata</name>
    <dbReference type="NCBI Taxonomy" id="48799"/>
    <lineage>
        <taxon>Eukaryota</taxon>
        <taxon>Metazoa</taxon>
        <taxon>Ecdysozoa</taxon>
        <taxon>Nematoda</taxon>
        <taxon>Chromadorea</taxon>
        <taxon>Rhabditida</taxon>
        <taxon>Spirurina</taxon>
        <taxon>Spiruromorpha</taxon>
        <taxon>Filarioidea</taxon>
        <taxon>Setariidae</taxon>
        <taxon>Setaria</taxon>
    </lineage>
</organism>
<evidence type="ECO:0000256" key="1">
    <source>
        <dbReference type="SAM" id="Phobius"/>
    </source>
</evidence>
<keyword evidence="1" id="KW-0472">Membrane</keyword>
<feature type="transmembrane region" description="Helical" evidence="1">
    <location>
        <begin position="127"/>
        <end position="148"/>
    </location>
</feature>
<accession>A0A915Q7A8</accession>
<keyword evidence="1" id="KW-1133">Transmembrane helix</keyword>
<keyword evidence="1" id="KW-0812">Transmembrane</keyword>
<sequence>MSGVPLLLFSLTTVCAGELEDRFLEGCNSHCTAKFDENLLCWNKTAQFFGKALMGVILRYVTTQKSIDRMVKHMGRYNVDNNVHLLTRQIINETVTSFVSASFKTIKTSKQPSLLSCPEGCERSSTFWLSWSFISLLLSGVLTAAILMKTFEKDRIDQNYSVAEETTGTNKHKKG</sequence>
<keyword evidence="3" id="KW-1185">Reference proteome</keyword>
<evidence type="ECO:0000256" key="2">
    <source>
        <dbReference type="SAM" id="SignalP"/>
    </source>
</evidence>